<dbReference type="Pfam" id="PF01041">
    <property type="entry name" value="DegT_DnrJ_EryC1"/>
    <property type="match status" value="1"/>
</dbReference>
<dbReference type="GO" id="GO:0000271">
    <property type="term" value="P:polysaccharide biosynthetic process"/>
    <property type="evidence" value="ECO:0007669"/>
    <property type="project" value="TreeGrafter"/>
</dbReference>
<feature type="active site" description="Proton acceptor" evidence="3">
    <location>
        <position position="185"/>
    </location>
</feature>
<reference evidence="6 7" key="1">
    <citation type="submission" date="2014-02" db="EMBL/GenBank/DDBJ databases">
        <title>Kosmotoga genome sequencing.</title>
        <authorList>
            <person name="Pollo S.M."/>
            <person name="Charchuk R."/>
            <person name="Nesbo C.L."/>
        </authorList>
    </citation>
    <scope>NUCLEOTIDE SEQUENCE [LARGE SCALE GENOMIC DNA]</scope>
    <source>
        <strain evidence="6 7">S304</strain>
    </source>
</reference>
<dbReference type="AlphaFoldDB" id="A0A176JU60"/>
<dbReference type="InterPro" id="IPR000653">
    <property type="entry name" value="DegT/StrS_aminotransferase"/>
</dbReference>
<dbReference type="OrthoDB" id="9810913at2"/>
<organism evidence="6 7">
    <name type="scientific">Kosmotoga arenicorallina S304</name>
    <dbReference type="NCBI Taxonomy" id="1453497"/>
    <lineage>
        <taxon>Bacteria</taxon>
        <taxon>Thermotogati</taxon>
        <taxon>Thermotogota</taxon>
        <taxon>Thermotogae</taxon>
        <taxon>Kosmotogales</taxon>
        <taxon>Kosmotogaceae</taxon>
        <taxon>Kosmotoga</taxon>
    </lineage>
</organism>
<evidence type="ECO:0000313" key="6">
    <source>
        <dbReference type="EMBL" id="OAA26944.1"/>
    </source>
</evidence>
<dbReference type="SUPFAM" id="SSF53383">
    <property type="entry name" value="PLP-dependent transferases"/>
    <property type="match status" value="1"/>
</dbReference>
<dbReference type="PANTHER" id="PTHR30244:SF36">
    <property type="entry name" value="3-OXO-GLUCOSE-6-PHOSPHATE:GLUTAMATE AMINOTRANSFERASE"/>
    <property type="match status" value="1"/>
</dbReference>
<dbReference type="Proteomes" id="UP000077339">
    <property type="component" value="Unassembled WGS sequence"/>
</dbReference>
<dbReference type="STRING" id="1453497.AT15_06240"/>
<dbReference type="FunFam" id="3.40.640.10:FF:000089">
    <property type="entry name" value="Aminotransferase, DegT/DnrJ/EryC1/StrS family"/>
    <property type="match status" value="1"/>
</dbReference>
<evidence type="ECO:0000256" key="4">
    <source>
        <dbReference type="PIRSR" id="PIRSR000390-2"/>
    </source>
</evidence>
<protein>
    <submittedName>
        <fullName evidence="6">Aminotransferase</fullName>
    </submittedName>
</protein>
<dbReference type="InterPro" id="IPR015424">
    <property type="entry name" value="PyrdxlP-dep_Trfase"/>
</dbReference>
<feature type="modified residue" description="N6-(pyridoxal phosphate)lysine" evidence="4">
    <location>
        <position position="185"/>
    </location>
</feature>
<proteinExistence type="inferred from homology"/>
<keyword evidence="6" id="KW-0032">Aminotransferase</keyword>
<dbReference type="RefSeq" id="WP_068349095.1">
    <property type="nucleotide sequence ID" value="NZ_JFHK01000030.1"/>
</dbReference>
<sequence>MNIHFNILKPQYLMFKEEYDKAVLEVLDSGWYILGKQVKRFEEEFAEYVGMKHCVGVNSGLDALILAIRALGIGKGDEVIAPANTYIASILGVTENGATPVFVEPDEFFNIDPSKIKAAITSKAKAILPVHLYGQPARMEEIMEIAREHNLYVVEDCAQAHGAIVNGRNIGTFGDINCFSFFPTKNLGAFGDAGAIVTNSEKLAEKVRMLRNYGSIKKYYHEIEGINSRLDELQAAVLRVKLRHINELEQERRIIAERYLTEIKNPLIELPKVSQNCKHVWHLFVIKCNQRDKLQAFLKDNGIDTKIHYPIPPHLSEAYQRLGYKKGDFPITEEYANTILSLPLYNGMTDEEINYVIGKLNEFRG</sequence>
<keyword evidence="6" id="KW-0808">Transferase</keyword>
<dbReference type="EMBL" id="JFHK01000030">
    <property type="protein sequence ID" value="OAA26944.1"/>
    <property type="molecule type" value="Genomic_DNA"/>
</dbReference>
<keyword evidence="7" id="KW-1185">Reference proteome</keyword>
<dbReference type="GO" id="GO:0030170">
    <property type="term" value="F:pyridoxal phosphate binding"/>
    <property type="evidence" value="ECO:0007669"/>
    <property type="project" value="TreeGrafter"/>
</dbReference>
<evidence type="ECO:0000256" key="1">
    <source>
        <dbReference type="ARBA" id="ARBA00022898"/>
    </source>
</evidence>
<dbReference type="CDD" id="cd00616">
    <property type="entry name" value="AHBA_syn"/>
    <property type="match status" value="1"/>
</dbReference>
<dbReference type="Gene3D" id="3.40.640.10">
    <property type="entry name" value="Type I PLP-dependent aspartate aminotransferase-like (Major domain)"/>
    <property type="match status" value="1"/>
</dbReference>
<dbReference type="InterPro" id="IPR015422">
    <property type="entry name" value="PyrdxlP-dep_Trfase_small"/>
</dbReference>
<dbReference type="PANTHER" id="PTHR30244">
    <property type="entry name" value="TRANSAMINASE"/>
    <property type="match status" value="1"/>
</dbReference>
<evidence type="ECO:0000313" key="7">
    <source>
        <dbReference type="Proteomes" id="UP000077339"/>
    </source>
</evidence>
<comment type="similarity">
    <text evidence="2 5">Belongs to the DegT/DnrJ/EryC1 family.</text>
</comment>
<name>A0A176JU60_9BACT</name>
<evidence type="ECO:0000256" key="2">
    <source>
        <dbReference type="ARBA" id="ARBA00037999"/>
    </source>
</evidence>
<dbReference type="InterPro" id="IPR015421">
    <property type="entry name" value="PyrdxlP-dep_Trfase_major"/>
</dbReference>
<dbReference type="PATRIC" id="fig|1453497.3.peg.1245"/>
<evidence type="ECO:0000256" key="3">
    <source>
        <dbReference type="PIRSR" id="PIRSR000390-1"/>
    </source>
</evidence>
<dbReference type="GO" id="GO:0008483">
    <property type="term" value="F:transaminase activity"/>
    <property type="evidence" value="ECO:0007669"/>
    <property type="project" value="UniProtKB-KW"/>
</dbReference>
<keyword evidence="1 4" id="KW-0663">Pyridoxal phosphate</keyword>
<gene>
    <name evidence="6" type="ORF">AT15_06240</name>
</gene>
<comment type="caution">
    <text evidence="6">The sequence shown here is derived from an EMBL/GenBank/DDBJ whole genome shotgun (WGS) entry which is preliminary data.</text>
</comment>
<evidence type="ECO:0000256" key="5">
    <source>
        <dbReference type="RuleBase" id="RU004508"/>
    </source>
</evidence>
<accession>A0A176JU60</accession>
<dbReference type="PIRSF" id="PIRSF000390">
    <property type="entry name" value="PLP_StrS"/>
    <property type="match status" value="1"/>
</dbReference>
<dbReference type="Gene3D" id="3.90.1150.10">
    <property type="entry name" value="Aspartate Aminotransferase, domain 1"/>
    <property type="match status" value="1"/>
</dbReference>